<evidence type="ECO:0000313" key="2">
    <source>
        <dbReference type="EMBL" id="PQJ32988.1"/>
    </source>
</evidence>
<dbReference type="EMBL" id="MTPW01000001">
    <property type="protein sequence ID" value="PQJ32988.1"/>
    <property type="molecule type" value="Genomic_DNA"/>
</dbReference>
<dbReference type="AlphaFoldDB" id="A0A2S7UDH4"/>
<sequence length="117" mass="14037">MKTNPERINFYPYYLWVGVFFIANMVNAQDIYFIKDMDTINAYTISSYKKGNEELIVDKINFRKFEELLNKSDSTFINYSFYKEQLFTKNLIDNLYYTRAQLSLDTLKLTTSKEKKN</sequence>
<reference evidence="2 3" key="1">
    <citation type="submission" date="2017-01" db="EMBL/GenBank/DDBJ databases">
        <title>Trade-off between light-utilization and light-protection in marine flavobacteria.</title>
        <authorList>
            <person name="Kumagai Y."/>
            <person name="Yoshizawa S."/>
            <person name="Kogure K."/>
            <person name="Iwasaki W."/>
        </authorList>
    </citation>
    <scope>NUCLEOTIDE SEQUENCE [LARGE SCALE GENOMIC DNA]</scope>
    <source>
        <strain evidence="2 3">KCTC 32109</strain>
    </source>
</reference>
<proteinExistence type="predicted"/>
<gene>
    <name evidence="2" type="ORF">BST92_14125</name>
</gene>
<keyword evidence="3" id="KW-1185">Reference proteome</keyword>
<organism evidence="2 3">
    <name type="scientific">Nonlabens arenilitoris</name>
    <dbReference type="NCBI Taxonomy" id="1217969"/>
    <lineage>
        <taxon>Bacteria</taxon>
        <taxon>Pseudomonadati</taxon>
        <taxon>Bacteroidota</taxon>
        <taxon>Flavobacteriia</taxon>
        <taxon>Flavobacteriales</taxon>
        <taxon>Flavobacteriaceae</taxon>
        <taxon>Nonlabens</taxon>
    </lineage>
</organism>
<evidence type="ECO:0000256" key="1">
    <source>
        <dbReference type="SAM" id="Phobius"/>
    </source>
</evidence>
<keyword evidence="1" id="KW-0472">Membrane</keyword>
<comment type="caution">
    <text evidence="2">The sequence shown here is derived from an EMBL/GenBank/DDBJ whole genome shotgun (WGS) entry which is preliminary data.</text>
</comment>
<keyword evidence="1" id="KW-0812">Transmembrane</keyword>
<name>A0A2S7UDH4_9FLAO</name>
<dbReference type="Proteomes" id="UP000239747">
    <property type="component" value="Unassembled WGS sequence"/>
</dbReference>
<evidence type="ECO:0000313" key="3">
    <source>
        <dbReference type="Proteomes" id="UP000239747"/>
    </source>
</evidence>
<feature type="transmembrane region" description="Helical" evidence="1">
    <location>
        <begin position="13"/>
        <end position="34"/>
    </location>
</feature>
<protein>
    <submittedName>
        <fullName evidence="2">Uncharacterized protein</fullName>
    </submittedName>
</protein>
<accession>A0A2S7UDH4</accession>
<keyword evidence="1" id="KW-1133">Transmembrane helix</keyword>